<dbReference type="EMBL" id="JBBPBM010000432">
    <property type="protein sequence ID" value="KAK8495471.1"/>
    <property type="molecule type" value="Genomic_DNA"/>
</dbReference>
<keyword evidence="2" id="KW-1185">Reference proteome</keyword>
<name>A0ABR2ANT4_9ROSI</name>
<comment type="caution">
    <text evidence="1">The sequence shown here is derived from an EMBL/GenBank/DDBJ whole genome shotgun (WGS) entry which is preliminary data.</text>
</comment>
<evidence type="ECO:0000313" key="1">
    <source>
        <dbReference type="EMBL" id="KAK8495471.1"/>
    </source>
</evidence>
<sequence>MGDPIEGYVDRLMPLVLKELASSSATNKRNTTFCVEELTKNGGEPTLEESLKILKRQSRYFHDDVRLQVIISLKHILIATHANFLCQNDGSMNAREMLDIVMNINIKIVTGDDENVKKVVISNRVDDFP</sequence>
<organism evidence="1 2">
    <name type="scientific">Hibiscus sabdariffa</name>
    <name type="common">roselle</name>
    <dbReference type="NCBI Taxonomy" id="183260"/>
    <lineage>
        <taxon>Eukaryota</taxon>
        <taxon>Viridiplantae</taxon>
        <taxon>Streptophyta</taxon>
        <taxon>Embryophyta</taxon>
        <taxon>Tracheophyta</taxon>
        <taxon>Spermatophyta</taxon>
        <taxon>Magnoliopsida</taxon>
        <taxon>eudicotyledons</taxon>
        <taxon>Gunneridae</taxon>
        <taxon>Pentapetalae</taxon>
        <taxon>rosids</taxon>
        <taxon>malvids</taxon>
        <taxon>Malvales</taxon>
        <taxon>Malvaceae</taxon>
        <taxon>Malvoideae</taxon>
        <taxon>Hibiscus</taxon>
    </lineage>
</organism>
<dbReference type="InterPro" id="IPR016024">
    <property type="entry name" value="ARM-type_fold"/>
</dbReference>
<gene>
    <name evidence="1" type="ORF">V6N12_005426</name>
</gene>
<accession>A0ABR2ANT4</accession>
<proteinExistence type="predicted"/>
<dbReference type="Proteomes" id="UP001472677">
    <property type="component" value="Unassembled WGS sequence"/>
</dbReference>
<protein>
    <submittedName>
        <fullName evidence="1">Uncharacterized protein</fullName>
    </submittedName>
</protein>
<evidence type="ECO:0000313" key="2">
    <source>
        <dbReference type="Proteomes" id="UP001472677"/>
    </source>
</evidence>
<reference evidence="1 2" key="1">
    <citation type="journal article" date="2024" name="G3 (Bethesda)">
        <title>Genome assembly of Hibiscus sabdariffa L. provides insights into metabolisms of medicinal natural products.</title>
        <authorList>
            <person name="Kim T."/>
        </authorList>
    </citation>
    <scope>NUCLEOTIDE SEQUENCE [LARGE SCALE GENOMIC DNA]</scope>
    <source>
        <strain evidence="1">TK-2024</strain>
        <tissue evidence="1">Old leaves</tissue>
    </source>
</reference>
<dbReference type="SUPFAM" id="SSF48371">
    <property type="entry name" value="ARM repeat"/>
    <property type="match status" value="1"/>
</dbReference>